<feature type="compositionally biased region" description="Basic and acidic residues" evidence="2">
    <location>
        <begin position="192"/>
        <end position="201"/>
    </location>
</feature>
<keyword evidence="5" id="KW-1185">Reference proteome</keyword>
<dbReference type="Gene3D" id="1.20.1390.10">
    <property type="entry name" value="PWI domain"/>
    <property type="match status" value="1"/>
</dbReference>
<evidence type="ECO:0000259" key="3">
    <source>
        <dbReference type="PROSITE" id="PS50102"/>
    </source>
</evidence>
<reference evidence="4" key="1">
    <citation type="journal article" date="2023" name="Plant Biotechnol. J.">
        <title>Chromosome-level wild Hevea brasiliensis genome provides new tools for genomic-assisted breeding and valuable loci to elevate rubber yield.</title>
        <authorList>
            <person name="Cheng H."/>
            <person name="Song X."/>
            <person name="Hu Y."/>
            <person name="Wu T."/>
            <person name="Yang Q."/>
            <person name="An Z."/>
            <person name="Feng S."/>
            <person name="Deng Z."/>
            <person name="Wu W."/>
            <person name="Zeng X."/>
            <person name="Tu M."/>
            <person name="Wang X."/>
            <person name="Huang H."/>
        </authorList>
    </citation>
    <scope>NUCLEOTIDE SEQUENCE</scope>
    <source>
        <strain evidence="4">MT/VB/25A 57/8</strain>
    </source>
</reference>
<dbReference type="Pfam" id="PF01480">
    <property type="entry name" value="PWI"/>
    <property type="match status" value="1"/>
</dbReference>
<dbReference type="Proteomes" id="UP001174677">
    <property type="component" value="Chromosome 14"/>
</dbReference>
<protein>
    <recommendedName>
        <fullName evidence="3">RRM domain-containing protein</fullName>
    </recommendedName>
</protein>
<evidence type="ECO:0000256" key="2">
    <source>
        <dbReference type="SAM" id="MobiDB-lite"/>
    </source>
</evidence>
<dbReference type="SUPFAM" id="SSF54928">
    <property type="entry name" value="RNA-binding domain, RBD"/>
    <property type="match status" value="1"/>
</dbReference>
<dbReference type="PANTHER" id="PTHR14738:SF32">
    <property type="entry name" value="RNA BINDING (RRM_RBD_RNP MOTIFS) FAMILY PROTEIN"/>
    <property type="match status" value="1"/>
</dbReference>
<dbReference type="PANTHER" id="PTHR14738">
    <property type="entry name" value="ZINC FINGER CCCH DOMAIN-CONTAINING PROTEIN 14"/>
    <property type="match status" value="1"/>
</dbReference>
<name>A0ABQ9L1I2_HEVBR</name>
<evidence type="ECO:0000313" key="4">
    <source>
        <dbReference type="EMBL" id="KAJ9158550.1"/>
    </source>
</evidence>
<comment type="caution">
    <text evidence="4">The sequence shown here is derived from an EMBL/GenBank/DDBJ whole genome shotgun (WGS) entry which is preliminary data.</text>
</comment>
<keyword evidence="1" id="KW-0694">RNA-binding</keyword>
<dbReference type="Gene3D" id="3.30.70.330">
    <property type="match status" value="1"/>
</dbReference>
<evidence type="ECO:0000256" key="1">
    <source>
        <dbReference type="PROSITE-ProRule" id="PRU00176"/>
    </source>
</evidence>
<dbReference type="InterPro" id="IPR012677">
    <property type="entry name" value="Nucleotide-bd_a/b_plait_sf"/>
</dbReference>
<dbReference type="PROSITE" id="PS50102">
    <property type="entry name" value="RRM"/>
    <property type="match status" value="1"/>
</dbReference>
<organism evidence="4 5">
    <name type="scientific">Hevea brasiliensis</name>
    <name type="common">Para rubber tree</name>
    <name type="synonym">Siphonia brasiliensis</name>
    <dbReference type="NCBI Taxonomy" id="3981"/>
    <lineage>
        <taxon>Eukaryota</taxon>
        <taxon>Viridiplantae</taxon>
        <taxon>Streptophyta</taxon>
        <taxon>Embryophyta</taxon>
        <taxon>Tracheophyta</taxon>
        <taxon>Spermatophyta</taxon>
        <taxon>Magnoliopsida</taxon>
        <taxon>eudicotyledons</taxon>
        <taxon>Gunneridae</taxon>
        <taxon>Pentapetalae</taxon>
        <taxon>rosids</taxon>
        <taxon>fabids</taxon>
        <taxon>Malpighiales</taxon>
        <taxon>Euphorbiaceae</taxon>
        <taxon>Crotonoideae</taxon>
        <taxon>Micrandreae</taxon>
        <taxon>Hevea</taxon>
    </lineage>
</organism>
<dbReference type="InterPro" id="IPR035979">
    <property type="entry name" value="RBD_domain_sf"/>
</dbReference>
<dbReference type="SMART" id="SM00360">
    <property type="entry name" value="RRM"/>
    <property type="match status" value="1"/>
</dbReference>
<dbReference type="Pfam" id="PF00076">
    <property type="entry name" value="RRM_1"/>
    <property type="match status" value="1"/>
</dbReference>
<feature type="region of interest" description="Disordered" evidence="2">
    <location>
        <begin position="167"/>
        <end position="207"/>
    </location>
</feature>
<dbReference type="EMBL" id="JARPOI010000014">
    <property type="protein sequence ID" value="KAJ9158550.1"/>
    <property type="molecule type" value="Genomic_DNA"/>
</dbReference>
<dbReference type="InterPro" id="IPR040366">
    <property type="entry name" value="Nab2/ZC3H14"/>
</dbReference>
<feature type="compositionally biased region" description="Basic and acidic residues" evidence="2">
    <location>
        <begin position="113"/>
        <end position="130"/>
    </location>
</feature>
<dbReference type="InterPro" id="IPR002483">
    <property type="entry name" value="PWI_dom"/>
</dbReference>
<sequence>MGSVDRLEDRTFKVNFTGDGADKLRESVKDKLKEFMGDYTDDTLVEYVIVLLRNGRRKEEARHELHVFLGDDSDSFVSWLWDHLASNLDLYVQPQETYVSDVVQTKPTLGDHAGSDESHHIDSESGKGKSDNLSVSRHKREWKGLMRDATEPPPLRSSEVDIGHLDERSHHKSSHARRSPSPCPPQQKKRSRQDERQHMKEAVSQATIDAPRRLLQFAVRDAVGNLRPSGLVKEPSLKRLRSVVSTSTGESSLIDRPRRIQSIARVPNPMATVIKAVQEAAKDVKVKSSKSVFDRLGREMDISDTTELVRDIRDVAVDDEEFNQIPEQTSETRLAGHSLYDNEGYDNDNVLGQSVMDVSETGTSGGDMREDSLMVQYSVAKKADDIMQITRNKDQDQPVSSAKASANISVNLNIWKPPHYQESREVAEMGNWKSAKPVADMQKEFQKTLQTVPGSYAISRPLEDADSRTIFVSNVHFAATKDSLSRHFNKFGEVLKVVIVTDAATGQPKGSAYVEFMRKEAADNALSLDGTSFMSRILKLCSPRSNSHHDMARIFRGSQYATTRFTRVPFARGIPGAFRPRVPMKLGARSLQWKRDAQGTPAESGAPVSANSLVSPTARSLTYVRTEPKT</sequence>
<feature type="region of interest" description="Disordered" evidence="2">
    <location>
        <begin position="592"/>
        <end position="613"/>
    </location>
</feature>
<feature type="region of interest" description="Disordered" evidence="2">
    <location>
        <begin position="106"/>
        <end position="136"/>
    </location>
</feature>
<accession>A0ABQ9L1I2</accession>
<gene>
    <name evidence="4" type="ORF">P3X46_024121</name>
</gene>
<proteinExistence type="predicted"/>
<evidence type="ECO:0000313" key="5">
    <source>
        <dbReference type="Proteomes" id="UP001174677"/>
    </source>
</evidence>
<feature type="domain" description="RRM" evidence="3">
    <location>
        <begin position="468"/>
        <end position="545"/>
    </location>
</feature>
<dbReference type="InterPro" id="IPR000504">
    <property type="entry name" value="RRM_dom"/>
</dbReference>